<organism evidence="2 3">
    <name type="scientific">Capillimicrobium parvum</name>
    <dbReference type="NCBI Taxonomy" id="2884022"/>
    <lineage>
        <taxon>Bacteria</taxon>
        <taxon>Bacillati</taxon>
        <taxon>Actinomycetota</taxon>
        <taxon>Thermoleophilia</taxon>
        <taxon>Solirubrobacterales</taxon>
        <taxon>Capillimicrobiaceae</taxon>
        <taxon>Capillimicrobium</taxon>
    </lineage>
</organism>
<dbReference type="AlphaFoldDB" id="A0A9E7C1G1"/>
<keyword evidence="1" id="KW-0472">Membrane</keyword>
<accession>A0A9E7C1G1</accession>
<evidence type="ECO:0000313" key="3">
    <source>
        <dbReference type="Proteomes" id="UP001162834"/>
    </source>
</evidence>
<dbReference type="EMBL" id="CP087164">
    <property type="protein sequence ID" value="UGS36567.1"/>
    <property type="molecule type" value="Genomic_DNA"/>
</dbReference>
<name>A0A9E7C1G1_9ACTN</name>
<evidence type="ECO:0000256" key="1">
    <source>
        <dbReference type="SAM" id="Phobius"/>
    </source>
</evidence>
<keyword evidence="3" id="KW-1185">Reference proteome</keyword>
<feature type="transmembrane region" description="Helical" evidence="1">
    <location>
        <begin position="105"/>
        <end position="125"/>
    </location>
</feature>
<feature type="transmembrane region" description="Helical" evidence="1">
    <location>
        <begin position="6"/>
        <end position="30"/>
    </location>
</feature>
<gene>
    <name evidence="2" type="ORF">DSM104329_02974</name>
</gene>
<sequence length="126" mass="13974">MTTWEIVRWLHLLAMAFFVGGQLFLVAAVVPSLRGGEEDRVRLRAIARRFGWGSLVALLVLLVTGAAMAGHFHRWGDGTLHVKLALVALAGVLVLWHLRRPQQHWLEGAVFVVSLVIVWLGLSIAH</sequence>
<reference evidence="2" key="1">
    <citation type="journal article" date="2022" name="Int. J. Syst. Evol. Microbiol.">
        <title>Pseudomonas aegrilactucae sp. nov. and Pseudomonas morbosilactucae sp. nov., pathogens causing bacterial rot of lettuce in Japan.</title>
        <authorList>
            <person name="Sawada H."/>
            <person name="Fujikawa T."/>
            <person name="Satou M."/>
        </authorList>
    </citation>
    <scope>NUCLEOTIDE SEQUENCE</scope>
    <source>
        <strain evidence="2">0166_1</strain>
    </source>
</reference>
<keyword evidence="1" id="KW-1133">Transmembrane helix</keyword>
<feature type="transmembrane region" description="Helical" evidence="1">
    <location>
        <begin position="78"/>
        <end position="98"/>
    </location>
</feature>
<dbReference type="RefSeq" id="WP_259310635.1">
    <property type="nucleotide sequence ID" value="NZ_CP087164.1"/>
</dbReference>
<keyword evidence="1" id="KW-0812">Transmembrane</keyword>
<feature type="transmembrane region" description="Helical" evidence="1">
    <location>
        <begin position="50"/>
        <end position="72"/>
    </location>
</feature>
<protein>
    <submittedName>
        <fullName evidence="2">Uncharacterized protein</fullName>
    </submittedName>
</protein>
<dbReference type="Proteomes" id="UP001162834">
    <property type="component" value="Chromosome"/>
</dbReference>
<dbReference type="KEGG" id="sbae:DSM104329_02974"/>
<evidence type="ECO:0000313" key="2">
    <source>
        <dbReference type="EMBL" id="UGS36567.1"/>
    </source>
</evidence>
<proteinExistence type="predicted"/>